<dbReference type="RefSeq" id="WP_125015811.1">
    <property type="nucleotide sequence ID" value="NZ_QWEZ01000001.1"/>
</dbReference>
<evidence type="ECO:0000256" key="7">
    <source>
        <dbReference type="ARBA" id="ARBA00023065"/>
    </source>
</evidence>
<gene>
    <name evidence="12" type="ORF">D0544_00005</name>
</gene>
<dbReference type="Pfam" id="PF00999">
    <property type="entry name" value="Na_H_Exchanger"/>
    <property type="match status" value="1"/>
</dbReference>
<feature type="domain" description="RCK N-terminal" evidence="11">
    <location>
        <begin position="386"/>
        <end position="501"/>
    </location>
</feature>
<dbReference type="InterPro" id="IPR003148">
    <property type="entry name" value="RCK_N"/>
</dbReference>
<dbReference type="Gene3D" id="1.20.1530.20">
    <property type="match status" value="1"/>
</dbReference>
<feature type="transmembrane region" description="Helical" evidence="9">
    <location>
        <begin position="330"/>
        <end position="356"/>
    </location>
</feature>
<comment type="similarity">
    <text evidence="2">Belongs to the monovalent cation:proton antiporter 2 (CPA2) transporter (TC 2.A.37) family.</text>
</comment>
<keyword evidence="13" id="KW-1185">Reference proteome</keyword>
<feature type="transmembrane region" description="Helical" evidence="9">
    <location>
        <begin position="194"/>
        <end position="214"/>
    </location>
</feature>
<comment type="caution">
    <text evidence="12">The sequence shown here is derived from an EMBL/GenBank/DDBJ whole genome shotgun (WGS) entry which is preliminary data.</text>
</comment>
<evidence type="ECO:0000313" key="12">
    <source>
        <dbReference type="EMBL" id="RRJ85383.1"/>
    </source>
</evidence>
<feature type="transmembrane region" description="Helical" evidence="9">
    <location>
        <begin position="41"/>
        <end position="59"/>
    </location>
</feature>
<dbReference type="InterPro" id="IPR038770">
    <property type="entry name" value="Na+/solute_symporter_sf"/>
</dbReference>
<feature type="transmembrane region" description="Helical" evidence="9">
    <location>
        <begin position="306"/>
        <end position="324"/>
    </location>
</feature>
<feature type="transmembrane region" description="Helical" evidence="9">
    <location>
        <begin position="248"/>
        <end position="265"/>
    </location>
</feature>
<sequence length="518" mass="56650">MILLFAFVFGLAARQLGLPPLVGFLLAGFGLNFSGVEATELLQNIADLGVTLLLFSIGLKLDVRQLLKPEIWLSASLHMGLTVLLFIGVLKVAAYSGLSLLQGVDGRALVLIGFALSFSSTVFAVKVLEDKGEVRSLYGQIAIGILIMQDLFAVLFISASKGEWPSPWALSILLLPLIRPLMFRILDRVGHGEVLVLCGLFFALIFGAELFYLVGLKPDLGALLIGMLLASHDKAGEMAKALFNLKELFLVAFFLTIGLTGLPTWETSVVALLVVLVLPLKVALYFALSSLFGLRARTSMLSAFALANYSEFGLIVAAIGWKSGLISEQWLIVMALALSFSFILSSPLNSHALLIYQHLGRYLNRFQRARQHPSDRPLELGNPEALVFGMGRIGAGCYDSLRARFGDVVVGIEHDPLKVQQHREEGRRVELGDATDSDFWDKLRTGDRLRLVMLAMPHHHSNLFTASQLRKSDYQGRVAAVVRFNDEAEELQAVGVSSVFNMYEEAGAGFADHVCAED</sequence>
<organism evidence="12 13">
    <name type="scientific">Aestuariirhabdus litorea</name>
    <dbReference type="NCBI Taxonomy" id="2528527"/>
    <lineage>
        <taxon>Bacteria</taxon>
        <taxon>Pseudomonadati</taxon>
        <taxon>Pseudomonadota</taxon>
        <taxon>Gammaproteobacteria</taxon>
        <taxon>Oceanospirillales</taxon>
        <taxon>Aestuariirhabdaceae</taxon>
        <taxon>Aestuariirhabdus</taxon>
    </lineage>
</organism>
<keyword evidence="4" id="KW-0050">Antiport</keyword>
<keyword evidence="5 9" id="KW-0812">Transmembrane</keyword>
<feature type="transmembrane region" description="Helical" evidence="9">
    <location>
        <begin position="71"/>
        <end position="94"/>
    </location>
</feature>
<feature type="transmembrane region" description="Helical" evidence="9">
    <location>
        <begin position="106"/>
        <end position="125"/>
    </location>
</feature>
<reference evidence="12 13" key="2">
    <citation type="submission" date="2018-12" db="EMBL/GenBank/DDBJ databases">
        <title>Simiduia agarivorans gen. nov., sp. nov., a marine, agarolytic bacterium isolated from shallow coastal water from Keelung, Taiwan.</title>
        <authorList>
            <person name="Shieh W.Y."/>
        </authorList>
    </citation>
    <scope>NUCLEOTIDE SEQUENCE [LARGE SCALE GENOMIC DNA]</scope>
    <source>
        <strain evidence="12 13">GTF-13</strain>
    </source>
</reference>
<dbReference type="SUPFAM" id="SSF51735">
    <property type="entry name" value="NAD(P)-binding Rossmann-fold domains"/>
    <property type="match status" value="1"/>
</dbReference>
<dbReference type="GO" id="GO:0016020">
    <property type="term" value="C:membrane"/>
    <property type="evidence" value="ECO:0007669"/>
    <property type="project" value="UniProtKB-SubCell"/>
</dbReference>
<evidence type="ECO:0000256" key="5">
    <source>
        <dbReference type="ARBA" id="ARBA00022692"/>
    </source>
</evidence>
<evidence type="ECO:0000256" key="4">
    <source>
        <dbReference type="ARBA" id="ARBA00022449"/>
    </source>
</evidence>
<accession>A0A3P3VXH7</accession>
<feature type="domain" description="Cation/H+ exchanger transmembrane" evidence="10">
    <location>
        <begin position="4"/>
        <end position="345"/>
    </location>
</feature>
<protein>
    <submittedName>
        <fullName evidence="12">Potassium transporter Kef</fullName>
    </submittedName>
</protein>
<keyword evidence="7" id="KW-0406">Ion transport</keyword>
<evidence type="ECO:0000256" key="6">
    <source>
        <dbReference type="ARBA" id="ARBA00022989"/>
    </source>
</evidence>
<evidence type="ECO:0000256" key="1">
    <source>
        <dbReference type="ARBA" id="ARBA00004141"/>
    </source>
</evidence>
<name>A0A3P3VXH7_9GAMM</name>
<dbReference type="InterPro" id="IPR036291">
    <property type="entry name" value="NAD(P)-bd_dom_sf"/>
</dbReference>
<keyword evidence="6 9" id="KW-1133">Transmembrane helix</keyword>
<dbReference type="AlphaFoldDB" id="A0A3P3VXH7"/>
<dbReference type="EMBL" id="QWEZ01000001">
    <property type="protein sequence ID" value="RRJ85383.1"/>
    <property type="molecule type" value="Genomic_DNA"/>
</dbReference>
<evidence type="ECO:0000256" key="9">
    <source>
        <dbReference type="SAM" id="Phobius"/>
    </source>
</evidence>
<dbReference type="Gene3D" id="3.40.50.720">
    <property type="entry name" value="NAD(P)-binding Rossmann-like Domain"/>
    <property type="match status" value="1"/>
</dbReference>
<evidence type="ECO:0000256" key="2">
    <source>
        <dbReference type="ARBA" id="ARBA00005551"/>
    </source>
</evidence>
<dbReference type="Proteomes" id="UP000280792">
    <property type="component" value="Unassembled WGS sequence"/>
</dbReference>
<evidence type="ECO:0000256" key="3">
    <source>
        <dbReference type="ARBA" id="ARBA00022448"/>
    </source>
</evidence>
<dbReference type="GO" id="GO:1902600">
    <property type="term" value="P:proton transmembrane transport"/>
    <property type="evidence" value="ECO:0007669"/>
    <property type="project" value="InterPro"/>
</dbReference>
<dbReference type="GO" id="GO:0006813">
    <property type="term" value="P:potassium ion transport"/>
    <property type="evidence" value="ECO:0007669"/>
    <property type="project" value="InterPro"/>
</dbReference>
<proteinExistence type="inferred from homology"/>
<evidence type="ECO:0000259" key="10">
    <source>
        <dbReference type="Pfam" id="PF00999"/>
    </source>
</evidence>
<keyword evidence="8 9" id="KW-0472">Membrane</keyword>
<keyword evidence="3" id="KW-0813">Transport</keyword>
<comment type="subcellular location">
    <subcellularLocation>
        <location evidence="1">Membrane</location>
        <topology evidence="1">Multi-pass membrane protein</topology>
    </subcellularLocation>
</comment>
<dbReference type="Pfam" id="PF02254">
    <property type="entry name" value="TrkA_N"/>
    <property type="match status" value="1"/>
</dbReference>
<feature type="transmembrane region" description="Helical" evidence="9">
    <location>
        <begin position="137"/>
        <end position="159"/>
    </location>
</feature>
<dbReference type="InterPro" id="IPR006153">
    <property type="entry name" value="Cation/H_exchanger_TM"/>
</dbReference>
<dbReference type="PANTHER" id="PTHR42751">
    <property type="entry name" value="SODIUM/HYDROGEN EXCHANGER FAMILY/TRKA DOMAIN PROTEIN"/>
    <property type="match status" value="1"/>
</dbReference>
<feature type="transmembrane region" description="Helical" evidence="9">
    <location>
        <begin position="271"/>
        <end position="294"/>
    </location>
</feature>
<evidence type="ECO:0000256" key="8">
    <source>
        <dbReference type="ARBA" id="ARBA00023136"/>
    </source>
</evidence>
<evidence type="ECO:0000259" key="11">
    <source>
        <dbReference type="Pfam" id="PF02254"/>
    </source>
</evidence>
<dbReference type="GO" id="GO:0015297">
    <property type="term" value="F:antiporter activity"/>
    <property type="evidence" value="ECO:0007669"/>
    <property type="project" value="UniProtKB-KW"/>
</dbReference>
<reference evidence="12 13" key="1">
    <citation type="submission" date="2018-08" db="EMBL/GenBank/DDBJ databases">
        <authorList>
            <person name="Khan S.A."/>
        </authorList>
    </citation>
    <scope>NUCLEOTIDE SEQUENCE [LARGE SCALE GENOMIC DNA]</scope>
    <source>
        <strain evidence="12 13">GTF-13</strain>
    </source>
</reference>
<evidence type="ECO:0000313" key="13">
    <source>
        <dbReference type="Proteomes" id="UP000280792"/>
    </source>
</evidence>
<dbReference type="PANTHER" id="PTHR42751:SF1">
    <property type="entry name" value="CATION_PROTON ANTIPORTER YBAL-RELATED"/>
    <property type="match status" value="1"/>
</dbReference>